<dbReference type="AlphaFoldDB" id="A0A8S3YQ87"/>
<name>A0A8S3YQ87_9EUPU</name>
<feature type="non-terminal residue" evidence="1">
    <location>
        <position position="96"/>
    </location>
</feature>
<dbReference type="Proteomes" id="UP000678393">
    <property type="component" value="Unassembled WGS sequence"/>
</dbReference>
<accession>A0A8S3YQ87</accession>
<keyword evidence="2" id="KW-1185">Reference proteome</keyword>
<sequence length="96" mass="10067">YGKIQSVKLQTAKENDADSTATVAFNDIKSAAKAHHAKNSIGEVTLRTDYWEGSTGTPVLASTPVVGSNTVRSAVYTSTTPASSRLASTFSSWSKG</sequence>
<organism evidence="1 2">
    <name type="scientific">Candidula unifasciata</name>
    <dbReference type="NCBI Taxonomy" id="100452"/>
    <lineage>
        <taxon>Eukaryota</taxon>
        <taxon>Metazoa</taxon>
        <taxon>Spiralia</taxon>
        <taxon>Lophotrochozoa</taxon>
        <taxon>Mollusca</taxon>
        <taxon>Gastropoda</taxon>
        <taxon>Heterobranchia</taxon>
        <taxon>Euthyneura</taxon>
        <taxon>Panpulmonata</taxon>
        <taxon>Eupulmonata</taxon>
        <taxon>Stylommatophora</taxon>
        <taxon>Helicina</taxon>
        <taxon>Helicoidea</taxon>
        <taxon>Geomitridae</taxon>
        <taxon>Candidula</taxon>
    </lineage>
</organism>
<dbReference type="EMBL" id="CAJHNH020000440">
    <property type="protein sequence ID" value="CAG5117702.1"/>
    <property type="molecule type" value="Genomic_DNA"/>
</dbReference>
<dbReference type="OrthoDB" id="6407164at2759"/>
<feature type="non-terminal residue" evidence="1">
    <location>
        <position position="1"/>
    </location>
</feature>
<evidence type="ECO:0000313" key="1">
    <source>
        <dbReference type="EMBL" id="CAG5117702.1"/>
    </source>
</evidence>
<evidence type="ECO:0000313" key="2">
    <source>
        <dbReference type="Proteomes" id="UP000678393"/>
    </source>
</evidence>
<gene>
    <name evidence="1" type="ORF">CUNI_LOCUS3260</name>
</gene>
<proteinExistence type="predicted"/>
<reference evidence="1" key="1">
    <citation type="submission" date="2021-04" db="EMBL/GenBank/DDBJ databases">
        <authorList>
            <consortium name="Molecular Ecology Group"/>
        </authorList>
    </citation>
    <scope>NUCLEOTIDE SEQUENCE</scope>
</reference>
<protein>
    <submittedName>
        <fullName evidence="1">Uncharacterized protein</fullName>
    </submittedName>
</protein>
<comment type="caution">
    <text evidence="1">The sequence shown here is derived from an EMBL/GenBank/DDBJ whole genome shotgun (WGS) entry which is preliminary data.</text>
</comment>